<accession>A0A370BH79</accession>
<dbReference type="RefSeq" id="WP_114622007.1">
    <property type="nucleotide sequence ID" value="NZ_QQNA01000012.1"/>
</dbReference>
<protein>
    <submittedName>
        <fullName evidence="1">Uncharacterized protein</fullName>
    </submittedName>
</protein>
<reference evidence="1 2" key="1">
    <citation type="submission" date="2018-07" db="EMBL/GenBank/DDBJ databases">
        <title>Streptomyces species from bats.</title>
        <authorList>
            <person name="Dunlap C."/>
        </authorList>
    </citation>
    <scope>NUCLEOTIDE SEQUENCE [LARGE SCALE GENOMIC DNA]</scope>
    <source>
        <strain evidence="1 2">AC230</strain>
    </source>
</reference>
<proteinExistence type="predicted"/>
<dbReference type="EMBL" id="QQNA01000012">
    <property type="protein sequence ID" value="RDG39679.1"/>
    <property type="molecule type" value="Genomic_DNA"/>
</dbReference>
<sequence>MSAHTHPRTRSQAPSGGVGVRLPWWSIALPALAFGVLLLLMSGPGQAHAATDDPAVGRILEHIHLTLAR</sequence>
<name>A0A370BH79_9ACTN</name>
<dbReference type="Proteomes" id="UP000253741">
    <property type="component" value="Unassembled WGS sequence"/>
</dbReference>
<evidence type="ECO:0000313" key="2">
    <source>
        <dbReference type="Proteomes" id="UP000253741"/>
    </source>
</evidence>
<dbReference type="AlphaFoldDB" id="A0A370BH79"/>
<gene>
    <name evidence="1" type="ORF">DVH02_02535</name>
</gene>
<evidence type="ECO:0000313" key="1">
    <source>
        <dbReference type="EMBL" id="RDG39679.1"/>
    </source>
</evidence>
<organism evidence="1 2">
    <name type="scientific">Streptomyces corynorhini</name>
    <dbReference type="NCBI Taxonomy" id="2282652"/>
    <lineage>
        <taxon>Bacteria</taxon>
        <taxon>Bacillati</taxon>
        <taxon>Actinomycetota</taxon>
        <taxon>Actinomycetes</taxon>
        <taxon>Kitasatosporales</taxon>
        <taxon>Streptomycetaceae</taxon>
        <taxon>Streptomyces</taxon>
    </lineage>
</organism>
<keyword evidence="2" id="KW-1185">Reference proteome</keyword>
<comment type="caution">
    <text evidence="1">The sequence shown here is derived from an EMBL/GenBank/DDBJ whole genome shotgun (WGS) entry which is preliminary data.</text>
</comment>